<sequence length="143" mass="15936">MSTLEKAIEISAKAHSGQTDKSGSPYILHPLKVMMRVDGIEEKIAAVLHDIVEDTDITLSVLNEEGFSDAIVNAVDALTKRVGETRMDAAKRAAENPIALIVKLADNAENMDLSRIEKPTSRDYERQEEYKAVRKYLLSRSYT</sequence>
<protein>
    <submittedName>
        <fullName evidence="1">Bifunctional (P)ppGpp synthetase/guanosine-3',5'-bis(Diphosphate) 3'-pyrophosphohydrolase</fullName>
    </submittedName>
</protein>
<dbReference type="AlphaFoldDB" id="A0AAP9ZHB1"/>
<proteinExistence type="predicted"/>
<dbReference type="EMBL" id="CP066539">
    <property type="protein sequence ID" value="QRL05013.1"/>
    <property type="molecule type" value="Genomic_DNA"/>
</dbReference>
<organism evidence="1 2">
    <name type="scientific">Vreelandella venusta</name>
    <dbReference type="NCBI Taxonomy" id="44935"/>
    <lineage>
        <taxon>Bacteria</taxon>
        <taxon>Pseudomonadati</taxon>
        <taxon>Pseudomonadota</taxon>
        <taxon>Gammaproteobacteria</taxon>
        <taxon>Oceanospirillales</taxon>
        <taxon>Halomonadaceae</taxon>
        <taxon>Vreelandella</taxon>
    </lineage>
</organism>
<evidence type="ECO:0000313" key="1">
    <source>
        <dbReference type="EMBL" id="QRL05013.1"/>
    </source>
</evidence>
<name>A0AAP9ZHB1_9GAMM</name>
<dbReference type="Proteomes" id="UP000663479">
    <property type="component" value="Chromosome"/>
</dbReference>
<dbReference type="RefSeq" id="WP_146945386.1">
    <property type="nucleotide sequence ID" value="NZ_BJUL01000033.1"/>
</dbReference>
<dbReference type="Pfam" id="PF13328">
    <property type="entry name" value="HD_4"/>
    <property type="match status" value="1"/>
</dbReference>
<dbReference type="SUPFAM" id="SSF109604">
    <property type="entry name" value="HD-domain/PDEase-like"/>
    <property type="match status" value="1"/>
</dbReference>
<accession>A0AAP9ZHB1</accession>
<reference evidence="1" key="1">
    <citation type="submission" date="2020-12" db="EMBL/GenBank/DDBJ databases">
        <title>Genome reconstruction of Halomonas venusta strain DSM 4743.</title>
        <authorList>
            <person name="Aguirre-Garrido J.F."/>
            <person name="Hernandez-Soto L.M."/>
            <person name="Martinez-Abarca F."/>
        </authorList>
    </citation>
    <scope>NUCLEOTIDE SEQUENCE</scope>
    <source>
        <strain evidence="1">4743</strain>
    </source>
</reference>
<gene>
    <name evidence="1" type="ORF">JDS37_08810</name>
</gene>
<dbReference type="PANTHER" id="PTHR46246">
    <property type="entry name" value="GUANOSINE-3',5'-BIS(DIPHOSPHATE) 3'-PYROPHOSPHOHYDROLASE MESH1"/>
    <property type="match status" value="1"/>
</dbReference>
<dbReference type="PANTHER" id="PTHR46246:SF1">
    <property type="entry name" value="GUANOSINE-3',5'-BIS(DIPHOSPHATE) 3'-PYROPHOSPHOHYDROLASE MESH1"/>
    <property type="match status" value="1"/>
</dbReference>
<dbReference type="InterPro" id="IPR052194">
    <property type="entry name" value="MESH1"/>
</dbReference>
<evidence type="ECO:0000313" key="2">
    <source>
        <dbReference type="Proteomes" id="UP000663479"/>
    </source>
</evidence>
<dbReference type="GO" id="GO:0008893">
    <property type="term" value="F:guanosine-3',5'-bis(diphosphate) 3'-diphosphatase activity"/>
    <property type="evidence" value="ECO:0007669"/>
    <property type="project" value="TreeGrafter"/>
</dbReference>
<dbReference type="Gene3D" id="1.10.3210.10">
    <property type="entry name" value="Hypothetical protein af1432"/>
    <property type="match status" value="1"/>
</dbReference>